<feature type="compositionally biased region" description="Low complexity" evidence="6">
    <location>
        <begin position="89"/>
        <end position="99"/>
    </location>
</feature>
<dbReference type="GO" id="GO:0008270">
    <property type="term" value="F:zinc ion binding"/>
    <property type="evidence" value="ECO:0007669"/>
    <property type="project" value="UniProtKB-KW"/>
</dbReference>
<organism evidence="8 9">
    <name type="scientific">Scleroderma citrinum Foug A</name>
    <dbReference type="NCBI Taxonomy" id="1036808"/>
    <lineage>
        <taxon>Eukaryota</taxon>
        <taxon>Fungi</taxon>
        <taxon>Dikarya</taxon>
        <taxon>Basidiomycota</taxon>
        <taxon>Agaricomycotina</taxon>
        <taxon>Agaricomycetes</taxon>
        <taxon>Agaricomycetidae</taxon>
        <taxon>Boletales</taxon>
        <taxon>Sclerodermatineae</taxon>
        <taxon>Sclerodermataceae</taxon>
        <taxon>Scleroderma</taxon>
    </lineage>
</organism>
<evidence type="ECO:0000259" key="7">
    <source>
        <dbReference type="PROSITE" id="PS50171"/>
    </source>
</evidence>
<dbReference type="SMART" id="SM00451">
    <property type="entry name" value="ZnF_U1"/>
    <property type="match status" value="1"/>
</dbReference>
<dbReference type="EMBL" id="KN822025">
    <property type="protein sequence ID" value="KIM65023.1"/>
    <property type="molecule type" value="Genomic_DNA"/>
</dbReference>
<dbReference type="Gene3D" id="3.30.160.60">
    <property type="entry name" value="Classic Zinc Finger"/>
    <property type="match status" value="1"/>
</dbReference>
<feature type="domain" description="Matrin-type" evidence="7">
    <location>
        <begin position="11"/>
        <end position="42"/>
    </location>
</feature>
<feature type="compositionally biased region" description="Pro residues" evidence="6">
    <location>
        <begin position="100"/>
        <end position="113"/>
    </location>
</feature>
<reference evidence="9" key="2">
    <citation type="submission" date="2015-01" db="EMBL/GenBank/DDBJ databases">
        <title>Evolutionary Origins and Diversification of the Mycorrhizal Mutualists.</title>
        <authorList>
            <consortium name="DOE Joint Genome Institute"/>
            <consortium name="Mycorrhizal Genomics Consortium"/>
            <person name="Kohler A."/>
            <person name="Kuo A."/>
            <person name="Nagy L.G."/>
            <person name="Floudas D."/>
            <person name="Copeland A."/>
            <person name="Barry K.W."/>
            <person name="Cichocki N."/>
            <person name="Veneault-Fourrey C."/>
            <person name="LaButti K."/>
            <person name="Lindquist E.A."/>
            <person name="Lipzen A."/>
            <person name="Lundell T."/>
            <person name="Morin E."/>
            <person name="Murat C."/>
            <person name="Riley R."/>
            <person name="Ohm R."/>
            <person name="Sun H."/>
            <person name="Tunlid A."/>
            <person name="Henrissat B."/>
            <person name="Grigoriev I.V."/>
            <person name="Hibbett D.S."/>
            <person name="Martin F."/>
        </authorList>
    </citation>
    <scope>NUCLEOTIDE SEQUENCE [LARGE SCALE GENOMIC DNA]</scope>
    <source>
        <strain evidence="9">Foug A</strain>
    </source>
</reference>
<feature type="region of interest" description="Disordered" evidence="6">
    <location>
        <begin position="279"/>
        <end position="351"/>
    </location>
</feature>
<dbReference type="HOGENOM" id="CLU_065002_0_0_1"/>
<dbReference type="GO" id="GO:0000398">
    <property type="term" value="P:mRNA splicing, via spliceosome"/>
    <property type="evidence" value="ECO:0007669"/>
    <property type="project" value="InterPro"/>
</dbReference>
<evidence type="ECO:0000313" key="8">
    <source>
        <dbReference type="EMBL" id="KIM65023.1"/>
    </source>
</evidence>
<feature type="region of interest" description="Disordered" evidence="6">
    <location>
        <begin position="89"/>
        <end position="122"/>
    </location>
</feature>
<dbReference type="InterPro" id="IPR013085">
    <property type="entry name" value="U1-CZ_Znf_C2H2"/>
</dbReference>
<evidence type="ECO:0000256" key="6">
    <source>
        <dbReference type="SAM" id="MobiDB-lite"/>
    </source>
</evidence>
<sequence length="364" mass="39423">MSEYWVSHKRYHCKYCNIYIADDKPSRTQHDNGLRHKGNVERFVRGLYKEGEKRVREREEEKGIMAGVAKAAGAAYALDVASGRALTSSSSSLASSSRSVPPPPAQHPQPTKPTNPYANYTTATQLGYTDPDLEEAERRKGMGIPGEWHYVTPQTKTSTLEPEPCQVASATTEEEQVGEGIGVSTGSVRNKKRVVAEADDDDMRAFKLRRKVAGPGLGDIFDPQFMPIRLKVKKGEPEAAEEPHYPPSTSDEAGASAELEATTAPKWIKMQWKKVGVDDHSSTIEAGAGSGLPEIKTESGSPPLLTIGGTEATNPIESVKADPATELAPSTSVMTADGMKTEDLPHSVPTGLFRKRKIPARRGA</sequence>
<accession>A0A0C2ZU47</accession>
<keyword evidence="2" id="KW-0479">Metal-binding</keyword>
<evidence type="ECO:0000256" key="1">
    <source>
        <dbReference type="ARBA" id="ARBA00004123"/>
    </source>
</evidence>
<dbReference type="InterPro" id="IPR000690">
    <property type="entry name" value="Matrin/U1-C_Znf_C2H2"/>
</dbReference>
<dbReference type="InParanoid" id="A0A0C2ZU47"/>
<feature type="region of interest" description="Disordered" evidence="6">
    <location>
        <begin position="155"/>
        <end position="178"/>
    </location>
</feature>
<evidence type="ECO:0000313" key="9">
    <source>
        <dbReference type="Proteomes" id="UP000053989"/>
    </source>
</evidence>
<dbReference type="GO" id="GO:0003723">
    <property type="term" value="F:RNA binding"/>
    <property type="evidence" value="ECO:0007669"/>
    <property type="project" value="TreeGrafter"/>
</dbReference>
<dbReference type="PANTHER" id="PTHR13173:SF10">
    <property type="entry name" value="WW DOMAIN-BINDING PROTEIN 4"/>
    <property type="match status" value="1"/>
</dbReference>
<reference evidence="8 9" key="1">
    <citation type="submission" date="2014-04" db="EMBL/GenBank/DDBJ databases">
        <authorList>
            <consortium name="DOE Joint Genome Institute"/>
            <person name="Kuo A."/>
            <person name="Kohler A."/>
            <person name="Nagy L.G."/>
            <person name="Floudas D."/>
            <person name="Copeland A."/>
            <person name="Barry K.W."/>
            <person name="Cichocki N."/>
            <person name="Veneault-Fourrey C."/>
            <person name="LaButti K."/>
            <person name="Lindquist E.A."/>
            <person name="Lipzen A."/>
            <person name="Lundell T."/>
            <person name="Morin E."/>
            <person name="Murat C."/>
            <person name="Sun H."/>
            <person name="Tunlid A."/>
            <person name="Henrissat B."/>
            <person name="Grigoriev I.V."/>
            <person name="Hibbett D.S."/>
            <person name="Martin F."/>
            <person name="Nordberg H.P."/>
            <person name="Cantor M.N."/>
            <person name="Hua S.X."/>
        </authorList>
    </citation>
    <scope>NUCLEOTIDE SEQUENCE [LARGE SCALE GENOMIC DNA]</scope>
    <source>
        <strain evidence="8 9">Foug A</strain>
    </source>
</reference>
<evidence type="ECO:0000256" key="3">
    <source>
        <dbReference type="ARBA" id="ARBA00022771"/>
    </source>
</evidence>
<dbReference type="AlphaFoldDB" id="A0A0C2ZU47"/>
<keyword evidence="5" id="KW-0539">Nucleus</keyword>
<dbReference type="GO" id="GO:0071011">
    <property type="term" value="C:precatalytic spliceosome"/>
    <property type="evidence" value="ECO:0007669"/>
    <property type="project" value="TreeGrafter"/>
</dbReference>
<dbReference type="InterPro" id="IPR036236">
    <property type="entry name" value="Znf_C2H2_sf"/>
</dbReference>
<evidence type="ECO:0000256" key="5">
    <source>
        <dbReference type="ARBA" id="ARBA00023242"/>
    </source>
</evidence>
<dbReference type="STRING" id="1036808.A0A0C2ZU47"/>
<dbReference type="Pfam" id="PF06220">
    <property type="entry name" value="zf-U1"/>
    <property type="match status" value="1"/>
</dbReference>
<protein>
    <recommendedName>
        <fullName evidence="7">Matrin-type domain-containing protein</fullName>
    </recommendedName>
</protein>
<keyword evidence="9" id="KW-1185">Reference proteome</keyword>
<keyword evidence="3" id="KW-0863">Zinc-finger</keyword>
<feature type="region of interest" description="Disordered" evidence="6">
    <location>
        <begin position="235"/>
        <end position="263"/>
    </location>
</feature>
<gene>
    <name evidence="8" type="ORF">SCLCIDRAFT_1212705</name>
</gene>
<dbReference type="InterPro" id="IPR003604">
    <property type="entry name" value="Matrin/U1-like-C_Znf_C2H2"/>
</dbReference>
<evidence type="ECO:0000256" key="4">
    <source>
        <dbReference type="ARBA" id="ARBA00022833"/>
    </source>
</evidence>
<feature type="compositionally biased region" description="Basic and acidic residues" evidence="6">
    <location>
        <begin position="235"/>
        <end position="244"/>
    </location>
</feature>
<evidence type="ECO:0000256" key="2">
    <source>
        <dbReference type="ARBA" id="ARBA00022723"/>
    </source>
</evidence>
<name>A0A0C2ZU47_9AGAM</name>
<comment type="subcellular location">
    <subcellularLocation>
        <location evidence="1">Nucleus</location>
    </subcellularLocation>
</comment>
<proteinExistence type="predicted"/>
<dbReference type="PANTHER" id="PTHR13173">
    <property type="entry name" value="WW DOMAIN BINDING PROTEIN 4"/>
    <property type="match status" value="1"/>
</dbReference>
<keyword evidence="4" id="KW-0862">Zinc</keyword>
<dbReference type="SUPFAM" id="SSF57667">
    <property type="entry name" value="beta-beta-alpha zinc fingers"/>
    <property type="match status" value="1"/>
</dbReference>
<dbReference type="Proteomes" id="UP000053989">
    <property type="component" value="Unassembled WGS sequence"/>
</dbReference>
<dbReference type="PROSITE" id="PS50171">
    <property type="entry name" value="ZF_MATRIN"/>
    <property type="match status" value="1"/>
</dbReference>
<dbReference type="InterPro" id="IPR040023">
    <property type="entry name" value="WBP4"/>
</dbReference>
<dbReference type="OrthoDB" id="191651at2759"/>